<dbReference type="RefSeq" id="WP_045039879.1">
    <property type="nucleotide sequence ID" value="NZ_PYLU01000003.1"/>
</dbReference>
<proteinExistence type="predicted"/>
<dbReference type="GeneID" id="93549295"/>
<protein>
    <submittedName>
        <fullName evidence="1">Uncharacterized protein</fullName>
    </submittedName>
</protein>
<evidence type="ECO:0000313" key="1">
    <source>
        <dbReference type="EMBL" id="PSV96057.1"/>
    </source>
</evidence>
<dbReference type="AlphaFoldDB" id="A0A2T3MJV7"/>
<organism evidence="1 2">
    <name type="scientific">Photobacterium iliopiscarium</name>
    <dbReference type="NCBI Taxonomy" id="56192"/>
    <lineage>
        <taxon>Bacteria</taxon>
        <taxon>Pseudomonadati</taxon>
        <taxon>Pseudomonadota</taxon>
        <taxon>Gammaproteobacteria</taxon>
        <taxon>Vibrionales</taxon>
        <taxon>Vibrionaceae</taxon>
        <taxon>Photobacterium</taxon>
    </lineage>
</organism>
<evidence type="ECO:0000313" key="2">
    <source>
        <dbReference type="Proteomes" id="UP000241954"/>
    </source>
</evidence>
<gene>
    <name evidence="1" type="ORF">C9I88_12060</name>
</gene>
<dbReference type="PROSITE" id="PS51257">
    <property type="entry name" value="PROKAR_LIPOPROTEIN"/>
    <property type="match status" value="1"/>
</dbReference>
<name>A0A2T3MJV7_9GAMM</name>
<dbReference type="EMBL" id="PYLW01000012">
    <property type="protein sequence ID" value="PSV96057.1"/>
    <property type="molecule type" value="Genomic_DNA"/>
</dbReference>
<dbReference type="STRING" id="56192.UB38_07400"/>
<dbReference type="Proteomes" id="UP000241954">
    <property type="component" value="Unassembled WGS sequence"/>
</dbReference>
<reference evidence="1 2" key="1">
    <citation type="submission" date="2018-01" db="EMBL/GenBank/DDBJ databases">
        <title>Whole genome sequencing of Histamine producing bacteria.</title>
        <authorList>
            <person name="Butler K."/>
        </authorList>
    </citation>
    <scope>NUCLEOTIDE SEQUENCE [LARGE SCALE GENOMIC DNA]</scope>
    <source>
        <strain evidence="1 2">NCIMB 13481</strain>
    </source>
</reference>
<sequence>MRLNISLLFYISASCLILGHIYQNMTEISQMSLQNKPYYQVFSNEKRLPKSDAKIDYKRLAELNEASSKAEGW</sequence>
<accession>A0A2T3MJV7</accession>
<comment type="caution">
    <text evidence="1">The sequence shown here is derived from an EMBL/GenBank/DDBJ whole genome shotgun (WGS) entry which is preliminary data.</text>
</comment>